<dbReference type="RefSeq" id="WP_380634838.1">
    <property type="nucleotide sequence ID" value="NZ_JBHSQO010000007.1"/>
</dbReference>
<gene>
    <name evidence="1" type="ORF">ACFP3R_09810</name>
</gene>
<evidence type="ECO:0000313" key="2">
    <source>
        <dbReference type="Proteomes" id="UP001596220"/>
    </source>
</evidence>
<accession>A0ABW1P1Y1</accession>
<dbReference type="Proteomes" id="UP001596220">
    <property type="component" value="Unassembled WGS sequence"/>
</dbReference>
<dbReference type="InterPro" id="IPR019238">
    <property type="entry name" value="AbiEi_2"/>
</dbReference>
<name>A0ABW1P1Y1_9PSEU</name>
<reference evidence="2" key="1">
    <citation type="journal article" date="2019" name="Int. J. Syst. Evol. Microbiol.">
        <title>The Global Catalogue of Microorganisms (GCM) 10K type strain sequencing project: providing services to taxonomists for standard genome sequencing and annotation.</title>
        <authorList>
            <consortium name="The Broad Institute Genomics Platform"/>
            <consortium name="The Broad Institute Genome Sequencing Center for Infectious Disease"/>
            <person name="Wu L."/>
            <person name="Ma J."/>
        </authorList>
    </citation>
    <scope>NUCLEOTIDE SEQUENCE [LARGE SCALE GENOMIC DNA]</scope>
    <source>
        <strain evidence="2">CGMCC 4.7246</strain>
    </source>
</reference>
<protein>
    <submittedName>
        <fullName evidence="1">Type IV toxin-antitoxin system AbiEi family antitoxin</fullName>
    </submittedName>
</protein>
<evidence type="ECO:0000313" key="1">
    <source>
        <dbReference type="EMBL" id="MFC6089563.1"/>
    </source>
</evidence>
<comment type="caution">
    <text evidence="1">The sequence shown here is derived from an EMBL/GenBank/DDBJ whole genome shotgun (WGS) entry which is preliminary data.</text>
</comment>
<keyword evidence="2" id="KW-1185">Reference proteome</keyword>
<organism evidence="1 2">
    <name type="scientific">Saccharothrix lopnurensis</name>
    <dbReference type="NCBI Taxonomy" id="1670621"/>
    <lineage>
        <taxon>Bacteria</taxon>
        <taxon>Bacillati</taxon>
        <taxon>Actinomycetota</taxon>
        <taxon>Actinomycetes</taxon>
        <taxon>Pseudonocardiales</taxon>
        <taxon>Pseudonocardiaceae</taxon>
        <taxon>Saccharothrix</taxon>
    </lineage>
</organism>
<proteinExistence type="predicted"/>
<dbReference type="Pfam" id="PF09952">
    <property type="entry name" value="AbiEi_2"/>
    <property type="match status" value="1"/>
</dbReference>
<sequence length="354" mass="38630">MFSENEHVGILNERASSAELRERLHLLGLEVDVRVGRRAADEEADEEADVVARVSRASGAARTYAVVVTRAVPAELATALHPHASLPTLVVARSITEQAADLLRKRGIDYVDEAGNAHIAWGDVLIDVRGRRRAGGRTGGSPSRGSKAFGRAGLQVGFVLLSWPSMVGKPLRGLASASGVSLGTAQAVVDDLAKAGYLYEVMGERRLARAGELLNRWSEAYSTRLSPALFLGDFEAPDISWWRGSEDELTRFNVQVGGEAGASVLDPHLIPATLTLYADERPRSLIGKRRLVRAEQQAGNIHVRRRFWTVEGQPWIVPSTLIYADLLASGDPRQREHADRIRISDDRLAGLDRL</sequence>
<dbReference type="EMBL" id="JBHSQO010000007">
    <property type="protein sequence ID" value="MFC6089563.1"/>
    <property type="molecule type" value="Genomic_DNA"/>
</dbReference>